<name>A0A167T1N5_9AGAM</name>
<dbReference type="OrthoDB" id="2269034at2759"/>
<reference evidence="1" key="1">
    <citation type="journal article" date="2016" name="Mol. Biol. Evol.">
        <title>Comparative Genomics of Early-Diverging Mushroom-Forming Fungi Provides Insights into the Origins of Lignocellulose Decay Capabilities.</title>
        <authorList>
            <person name="Nagy L.G."/>
            <person name="Riley R."/>
            <person name="Tritt A."/>
            <person name="Adam C."/>
            <person name="Daum C."/>
            <person name="Floudas D."/>
            <person name="Sun H."/>
            <person name="Yadav J.S."/>
            <person name="Pangilinan J."/>
            <person name="Larsson K.H."/>
            <person name="Matsuura K."/>
            <person name="Barry K."/>
            <person name="Labutti K."/>
            <person name="Kuo R."/>
            <person name="Ohm R.A."/>
            <person name="Bhattacharya S.S."/>
            <person name="Shirouzu T."/>
            <person name="Yoshinaga Y."/>
            <person name="Martin F.M."/>
            <person name="Grigoriev I.V."/>
            <person name="Hibbett D.S."/>
        </authorList>
    </citation>
    <scope>NUCLEOTIDE SEQUENCE [LARGE SCALE GENOMIC DNA]</scope>
    <source>
        <strain evidence="1">CBS 109695</strain>
    </source>
</reference>
<evidence type="ECO:0000313" key="1">
    <source>
        <dbReference type="EMBL" id="KZP02469.1"/>
    </source>
</evidence>
<gene>
    <name evidence="1" type="ORF">FIBSPDRAFT_1055858</name>
</gene>
<accession>A0A167T1N5</accession>
<sequence>MLGDIFLHSLPDDWKHDINHYRRAVMLPGQVCRRWREVAITTSKMWSFISIWLGPSSECEMELTRTWLKRSAGHNLSLRVVEWQPNIKSNLPVMDTLLGLSHHWCYVDFRLSWTTLHVMGSRKYEMSTLEHLSIEMNPPVGDEESLLISPIDTFDAAPRLRGLCLHSNAPSSMLVLPWAQLTKIRMRSRVFSLDDCYDILHQSPNLVQCELMPQSSTFRESPAPLKHINLHRMLINSSTDCGPLFEALSLPSLHDFEYRNGDDNVWPQAQFVSLLRRSSCTLRRLALSFPAAVLEEDEVMECLEVTSTSLVQLTLGRECARNVTSAILARMTQPVPEGVKLLLPHLEVLALDLYRSFDGRAFAAMVESRRRIRPHSERYHPAWLRTVVLEPVTHCGFDNMTSERLRKCRERGLDIYKIEYSEAGDEVQVAL</sequence>
<organism evidence="1">
    <name type="scientific">Athelia psychrophila</name>
    <dbReference type="NCBI Taxonomy" id="1759441"/>
    <lineage>
        <taxon>Eukaryota</taxon>
        <taxon>Fungi</taxon>
        <taxon>Dikarya</taxon>
        <taxon>Basidiomycota</taxon>
        <taxon>Agaricomycotina</taxon>
        <taxon>Agaricomycetes</taxon>
        <taxon>Agaricomycetidae</taxon>
        <taxon>Atheliales</taxon>
        <taxon>Atheliaceae</taxon>
        <taxon>Athelia</taxon>
    </lineage>
</organism>
<dbReference type="EMBL" id="KV418548">
    <property type="protein sequence ID" value="KZP02469.1"/>
    <property type="molecule type" value="Genomic_DNA"/>
</dbReference>
<protein>
    <recommendedName>
        <fullName evidence="2">F-box domain-containing protein</fullName>
    </recommendedName>
</protein>
<dbReference type="AlphaFoldDB" id="A0A167T1N5"/>
<proteinExistence type="predicted"/>
<evidence type="ECO:0008006" key="2">
    <source>
        <dbReference type="Google" id="ProtNLM"/>
    </source>
</evidence>